<dbReference type="InterPro" id="IPR009589">
    <property type="entry name" value="PH_YyaB-like"/>
</dbReference>
<dbReference type="KEGG" id="fop:FNB79_16290"/>
<keyword evidence="1" id="KW-1133">Transmembrane helix</keyword>
<keyword evidence="1" id="KW-0812">Transmembrane</keyword>
<dbReference type="AlphaFoldDB" id="A0A516GVB8"/>
<reference evidence="3 4" key="1">
    <citation type="submission" date="2019-07" db="EMBL/GenBank/DDBJ databases">
        <title>Genome sequencing for Formosa sp. PS13.</title>
        <authorList>
            <person name="Park S.-J."/>
        </authorList>
    </citation>
    <scope>NUCLEOTIDE SEQUENCE [LARGE SCALE GENOMIC DNA]</scope>
    <source>
        <strain evidence="3 4">PS13</strain>
    </source>
</reference>
<sequence length="145" mass="16654">MKTYKSKFGYKLMLFLTLLFGSMLVFMIYKNEPLEAILSVGGIFLAIYLFVLYINFSTIYTITDAGVLIVKSGFVYNQRFDIQKIKSVRKTTNIMSSPAPSLDRLELTYGKFDIIVISPKNKIDFARELKKINPRIKNDLEILSS</sequence>
<evidence type="ECO:0000256" key="1">
    <source>
        <dbReference type="SAM" id="Phobius"/>
    </source>
</evidence>
<dbReference type="Proteomes" id="UP000319209">
    <property type="component" value="Chromosome"/>
</dbReference>
<dbReference type="Pfam" id="PF06713">
    <property type="entry name" value="bPH_4"/>
    <property type="match status" value="1"/>
</dbReference>
<dbReference type="GO" id="GO:0030153">
    <property type="term" value="P:bacteriocin immunity"/>
    <property type="evidence" value="ECO:0007669"/>
    <property type="project" value="InterPro"/>
</dbReference>
<keyword evidence="1" id="KW-0472">Membrane</keyword>
<evidence type="ECO:0000259" key="2">
    <source>
        <dbReference type="Pfam" id="PF06713"/>
    </source>
</evidence>
<organism evidence="3 4">
    <name type="scientific">Formosa sediminum</name>
    <dbReference type="NCBI Taxonomy" id="2594004"/>
    <lineage>
        <taxon>Bacteria</taxon>
        <taxon>Pseudomonadati</taxon>
        <taxon>Bacteroidota</taxon>
        <taxon>Flavobacteriia</taxon>
        <taxon>Flavobacteriales</taxon>
        <taxon>Flavobacteriaceae</taxon>
        <taxon>Formosa</taxon>
    </lineage>
</organism>
<keyword evidence="4" id="KW-1185">Reference proteome</keyword>
<feature type="domain" description="Uncharacterized protein YyaB-like PH" evidence="2">
    <location>
        <begin position="58"/>
        <end position="133"/>
    </location>
</feature>
<gene>
    <name evidence="3" type="ORF">FNB79_16290</name>
</gene>
<accession>A0A516GVB8</accession>
<proteinExistence type="predicted"/>
<dbReference type="EMBL" id="CP041637">
    <property type="protein sequence ID" value="QDO95462.1"/>
    <property type="molecule type" value="Genomic_DNA"/>
</dbReference>
<protein>
    <recommendedName>
        <fullName evidence="2">Uncharacterized protein YyaB-like PH domain-containing protein</fullName>
    </recommendedName>
</protein>
<evidence type="ECO:0000313" key="4">
    <source>
        <dbReference type="Proteomes" id="UP000319209"/>
    </source>
</evidence>
<feature type="transmembrane region" description="Helical" evidence="1">
    <location>
        <begin position="36"/>
        <end position="56"/>
    </location>
</feature>
<name>A0A516GVB8_9FLAO</name>
<dbReference type="RefSeq" id="WP_143382368.1">
    <property type="nucleotide sequence ID" value="NZ_CP041637.1"/>
</dbReference>
<feature type="transmembrane region" description="Helical" evidence="1">
    <location>
        <begin position="12"/>
        <end position="30"/>
    </location>
</feature>
<dbReference type="OrthoDB" id="1261156at2"/>
<evidence type="ECO:0000313" key="3">
    <source>
        <dbReference type="EMBL" id="QDO95462.1"/>
    </source>
</evidence>